<feature type="non-terminal residue" evidence="2">
    <location>
        <position position="76"/>
    </location>
</feature>
<keyword evidence="3" id="KW-1185">Reference proteome</keyword>
<name>A0A0V0XUS4_9BILA</name>
<evidence type="ECO:0000259" key="1">
    <source>
        <dbReference type="Pfam" id="PF22936"/>
    </source>
</evidence>
<accession>A0A0V0XUS4</accession>
<dbReference type="Proteomes" id="UP000054783">
    <property type="component" value="Unassembled WGS sequence"/>
</dbReference>
<reference evidence="2 3" key="1">
    <citation type="submission" date="2015-01" db="EMBL/GenBank/DDBJ databases">
        <title>Evolution of Trichinella species and genotypes.</title>
        <authorList>
            <person name="Korhonen P.K."/>
            <person name="Edoardo P."/>
            <person name="Giuseppe L.R."/>
            <person name="Gasser R.B."/>
        </authorList>
    </citation>
    <scope>NUCLEOTIDE SEQUENCE [LARGE SCALE GENOMIC DNA]</scope>
    <source>
        <strain evidence="2">ISS2496</strain>
    </source>
</reference>
<dbReference type="InterPro" id="IPR054722">
    <property type="entry name" value="PolX-like_BBD"/>
</dbReference>
<sequence>MALKFEFGHYAKECRAPKYKVNERVNYIEEKGEEDGTLLLAYKDNERGEDSTWYLDTGASNHMCGRRSMFVELDES</sequence>
<evidence type="ECO:0000313" key="3">
    <source>
        <dbReference type="Proteomes" id="UP000054783"/>
    </source>
</evidence>
<dbReference type="Pfam" id="PF22936">
    <property type="entry name" value="Pol_BBD"/>
    <property type="match status" value="1"/>
</dbReference>
<dbReference type="AlphaFoldDB" id="A0A0V0XUS4"/>
<protein>
    <recommendedName>
        <fullName evidence="1">Retrovirus-related Pol polyprotein from transposon TNT 1-94-like beta-barrel domain-containing protein</fullName>
    </recommendedName>
</protein>
<evidence type="ECO:0000313" key="2">
    <source>
        <dbReference type="EMBL" id="KRX91790.1"/>
    </source>
</evidence>
<gene>
    <name evidence="2" type="ORF">T12_6873</name>
</gene>
<dbReference type="EMBL" id="JYDQ01004606">
    <property type="protein sequence ID" value="KRX91790.1"/>
    <property type="molecule type" value="Genomic_DNA"/>
</dbReference>
<organism evidence="2 3">
    <name type="scientific">Trichinella patagoniensis</name>
    <dbReference type="NCBI Taxonomy" id="990121"/>
    <lineage>
        <taxon>Eukaryota</taxon>
        <taxon>Metazoa</taxon>
        <taxon>Ecdysozoa</taxon>
        <taxon>Nematoda</taxon>
        <taxon>Enoplea</taxon>
        <taxon>Dorylaimia</taxon>
        <taxon>Trichinellida</taxon>
        <taxon>Trichinellidae</taxon>
        <taxon>Trichinella</taxon>
    </lineage>
</organism>
<comment type="caution">
    <text evidence="2">The sequence shown here is derived from an EMBL/GenBank/DDBJ whole genome shotgun (WGS) entry which is preliminary data.</text>
</comment>
<feature type="domain" description="Retrovirus-related Pol polyprotein from transposon TNT 1-94-like beta-barrel" evidence="1">
    <location>
        <begin position="53"/>
        <end position="75"/>
    </location>
</feature>
<proteinExistence type="predicted"/>